<reference evidence="8 9" key="1">
    <citation type="submission" date="2024-09" db="EMBL/GenBank/DDBJ databases">
        <authorList>
            <person name="Sun Q."/>
            <person name="Mori K."/>
        </authorList>
    </citation>
    <scope>NUCLEOTIDE SEQUENCE [LARGE SCALE GENOMIC DNA]</scope>
    <source>
        <strain evidence="8 9">JCM 9626</strain>
    </source>
</reference>
<feature type="transmembrane region" description="Helical" evidence="7">
    <location>
        <begin position="236"/>
        <end position="256"/>
    </location>
</feature>
<evidence type="ECO:0000256" key="6">
    <source>
        <dbReference type="SAM" id="MobiDB-lite"/>
    </source>
</evidence>
<evidence type="ECO:0000256" key="5">
    <source>
        <dbReference type="ARBA" id="ARBA00023136"/>
    </source>
</evidence>
<protein>
    <submittedName>
        <fullName evidence="8">ABC transporter permease</fullName>
    </submittedName>
</protein>
<feature type="transmembrane region" description="Helical" evidence="7">
    <location>
        <begin position="144"/>
        <end position="163"/>
    </location>
</feature>
<feature type="transmembrane region" description="Helical" evidence="7">
    <location>
        <begin position="183"/>
        <end position="204"/>
    </location>
</feature>
<feature type="transmembrane region" description="Helical" evidence="7">
    <location>
        <begin position="36"/>
        <end position="54"/>
    </location>
</feature>
<evidence type="ECO:0000256" key="2">
    <source>
        <dbReference type="ARBA" id="ARBA00022475"/>
    </source>
</evidence>
<evidence type="ECO:0000256" key="7">
    <source>
        <dbReference type="SAM" id="Phobius"/>
    </source>
</evidence>
<feature type="region of interest" description="Disordered" evidence="6">
    <location>
        <begin position="1"/>
        <end position="27"/>
    </location>
</feature>
<feature type="transmembrane region" description="Helical" evidence="7">
    <location>
        <begin position="114"/>
        <end position="137"/>
    </location>
</feature>
<evidence type="ECO:0000256" key="1">
    <source>
        <dbReference type="ARBA" id="ARBA00004651"/>
    </source>
</evidence>
<keyword evidence="4 7" id="KW-1133">Transmembrane helix</keyword>
<feature type="region of interest" description="Disordered" evidence="6">
    <location>
        <begin position="342"/>
        <end position="365"/>
    </location>
</feature>
<dbReference type="InterPro" id="IPR001851">
    <property type="entry name" value="ABC_transp_permease"/>
</dbReference>
<keyword evidence="3 7" id="KW-0812">Transmembrane</keyword>
<gene>
    <name evidence="8" type="ORF">ACFFRI_21210</name>
</gene>
<sequence length="365" mass="36381">MTSTTVLDDDGAKAPTPRRPEPSAPGRRRIAWRSPYLAIWAATALLFAVSPLIAPGSLGTGALQSVLPYAAILAVVGVGQTLVVQQRGLDLSVPGVVSLSAIVVTKVAEGQDSRLALALFAAIGVGVVSGLLSGLVVTLLRVTPLVATLGVNALLVGTVLRVTSGSQTASAAPALASFAADRVLGVPMLVLVALVLLVAVTFVLRATTVGRRFVAVGTSAAAGHAAGLPVRRYQCLTYVVAATCGALGGVLAAGYLQTPGLGVGDNYLLPSIAAVVLGGTALAGGGGSVIATAGGALFLTQLQQVVFGAGVPASGQLLIQSVAIGVGMAVRTVPWRRIASARRRTTAVPGSSEPEPVPGTATRSA</sequence>
<dbReference type="EMBL" id="JBHMDG010000034">
    <property type="protein sequence ID" value="MFB9315576.1"/>
    <property type="molecule type" value="Genomic_DNA"/>
</dbReference>
<evidence type="ECO:0000256" key="4">
    <source>
        <dbReference type="ARBA" id="ARBA00022989"/>
    </source>
</evidence>
<organism evidence="8 9">
    <name type="scientific">Nocardioides plantarum</name>
    <dbReference type="NCBI Taxonomy" id="29299"/>
    <lineage>
        <taxon>Bacteria</taxon>
        <taxon>Bacillati</taxon>
        <taxon>Actinomycetota</taxon>
        <taxon>Actinomycetes</taxon>
        <taxon>Propionibacteriales</taxon>
        <taxon>Nocardioidaceae</taxon>
        <taxon>Nocardioides</taxon>
    </lineage>
</organism>
<dbReference type="Pfam" id="PF02653">
    <property type="entry name" value="BPD_transp_2"/>
    <property type="match status" value="1"/>
</dbReference>
<dbReference type="PANTHER" id="PTHR32196:SF72">
    <property type="entry name" value="RIBOSE IMPORT PERMEASE PROTEIN RBSC"/>
    <property type="match status" value="1"/>
</dbReference>
<evidence type="ECO:0000256" key="3">
    <source>
        <dbReference type="ARBA" id="ARBA00022692"/>
    </source>
</evidence>
<dbReference type="CDD" id="cd06579">
    <property type="entry name" value="TM_PBP1_transp_AraH_like"/>
    <property type="match status" value="1"/>
</dbReference>
<accession>A0ABV5KFZ1</accession>
<evidence type="ECO:0000313" key="9">
    <source>
        <dbReference type="Proteomes" id="UP001589750"/>
    </source>
</evidence>
<evidence type="ECO:0000313" key="8">
    <source>
        <dbReference type="EMBL" id="MFB9315576.1"/>
    </source>
</evidence>
<comment type="subcellular location">
    <subcellularLocation>
        <location evidence="1">Cell membrane</location>
        <topology evidence="1">Multi-pass membrane protein</topology>
    </subcellularLocation>
</comment>
<proteinExistence type="predicted"/>
<dbReference type="RefSeq" id="WP_140009124.1">
    <property type="nucleotide sequence ID" value="NZ_JBHMDG010000034.1"/>
</dbReference>
<feature type="transmembrane region" description="Helical" evidence="7">
    <location>
        <begin position="268"/>
        <end position="297"/>
    </location>
</feature>
<feature type="transmembrane region" description="Helical" evidence="7">
    <location>
        <begin position="66"/>
        <end position="84"/>
    </location>
</feature>
<comment type="caution">
    <text evidence="8">The sequence shown here is derived from an EMBL/GenBank/DDBJ whole genome shotgun (WGS) entry which is preliminary data.</text>
</comment>
<keyword evidence="2" id="KW-1003">Cell membrane</keyword>
<dbReference type="PANTHER" id="PTHR32196">
    <property type="entry name" value="ABC TRANSPORTER PERMEASE PROTEIN YPHD-RELATED-RELATED"/>
    <property type="match status" value="1"/>
</dbReference>
<dbReference type="Proteomes" id="UP001589750">
    <property type="component" value="Unassembled WGS sequence"/>
</dbReference>
<keyword evidence="5 7" id="KW-0472">Membrane</keyword>
<keyword evidence="9" id="KW-1185">Reference proteome</keyword>
<name>A0ABV5KFZ1_9ACTN</name>